<dbReference type="EMBL" id="MVBM01000002">
    <property type="protein sequence ID" value="OOK78197.1"/>
    <property type="molecule type" value="Genomic_DNA"/>
</dbReference>
<gene>
    <name evidence="3" type="ORF">BZL29_1934</name>
    <name evidence="2" type="ORF">BZL30_1885</name>
    <name evidence="1" type="ORF">NIIDMKKI_20140</name>
</gene>
<dbReference type="Proteomes" id="UP000516380">
    <property type="component" value="Chromosome"/>
</dbReference>
<dbReference type="Proteomes" id="UP000188532">
    <property type="component" value="Unassembled WGS sequence"/>
</dbReference>
<name>A0A1V3XQ80_MYCKA</name>
<evidence type="ECO:0000313" key="5">
    <source>
        <dbReference type="Proteomes" id="UP000189229"/>
    </source>
</evidence>
<evidence type="ECO:0000313" key="2">
    <source>
        <dbReference type="EMBL" id="OOK78197.1"/>
    </source>
</evidence>
<accession>A0A1V3XQ80</accession>
<dbReference type="GeneID" id="42539891"/>
<dbReference type="Proteomes" id="UP000189229">
    <property type="component" value="Unassembled WGS sequence"/>
</dbReference>
<evidence type="ECO:0000313" key="3">
    <source>
        <dbReference type="EMBL" id="OOK80916.1"/>
    </source>
</evidence>
<dbReference type="EMBL" id="AP023343">
    <property type="protein sequence ID" value="BCI86808.1"/>
    <property type="molecule type" value="Genomic_DNA"/>
</dbReference>
<dbReference type="AlphaFoldDB" id="A0A1V3XQ80"/>
<evidence type="ECO:0000313" key="6">
    <source>
        <dbReference type="Proteomes" id="UP000516380"/>
    </source>
</evidence>
<proteinExistence type="predicted"/>
<organism evidence="3 4">
    <name type="scientific">Mycobacterium kansasii</name>
    <dbReference type="NCBI Taxonomy" id="1768"/>
    <lineage>
        <taxon>Bacteria</taxon>
        <taxon>Bacillati</taxon>
        <taxon>Actinomycetota</taxon>
        <taxon>Actinomycetes</taxon>
        <taxon>Mycobacteriales</taxon>
        <taxon>Mycobacteriaceae</taxon>
        <taxon>Mycobacterium</taxon>
    </lineage>
</organism>
<reference evidence="1 6" key="2">
    <citation type="submission" date="2020-07" db="EMBL/GenBank/DDBJ databases">
        <title>Mycobacterium kansasii (former subtype) with zoonotic potential isolated from diseased indoor pet cat, Japan.</title>
        <authorList>
            <person name="Fukano H."/>
            <person name="Terazono T."/>
            <person name="Hoshino Y."/>
        </authorList>
    </citation>
    <scope>NUCLEOTIDE SEQUENCE [LARGE SCALE GENOMIC DNA]</scope>
    <source>
        <strain evidence="1 6">Kuro-I</strain>
    </source>
</reference>
<keyword evidence="6" id="KW-1185">Reference proteome</keyword>
<reference evidence="4 5" key="1">
    <citation type="submission" date="2017-02" db="EMBL/GenBank/DDBJ databases">
        <title>Complete genome sequences of Mycobacterium kansasii strains isolated from rhesus macaques.</title>
        <authorList>
            <person name="Panda A."/>
            <person name="Nagaraj S."/>
            <person name="Zhao X."/>
            <person name="Tettelin H."/>
            <person name="Detolla L.J."/>
        </authorList>
    </citation>
    <scope>NUCLEOTIDE SEQUENCE [LARGE SCALE GENOMIC DNA]</scope>
    <source>
        <strain evidence="3 4">11-3469</strain>
        <strain evidence="2 5">11-3813</strain>
    </source>
</reference>
<evidence type="ECO:0000313" key="1">
    <source>
        <dbReference type="EMBL" id="BCI86808.1"/>
    </source>
</evidence>
<evidence type="ECO:0000313" key="4">
    <source>
        <dbReference type="Proteomes" id="UP000188532"/>
    </source>
</evidence>
<dbReference type="EMBL" id="MVBN01000002">
    <property type="protein sequence ID" value="OOK80916.1"/>
    <property type="molecule type" value="Genomic_DNA"/>
</dbReference>
<protein>
    <submittedName>
        <fullName evidence="3">Transposase B domain protein</fullName>
    </submittedName>
</protein>
<dbReference type="RefSeq" id="WP_023365984.1">
    <property type="nucleotide sequence ID" value="NZ_BLYZ01000002.1"/>
</dbReference>
<sequence>MNFEFDSTINGNVIKGRLVIDEHTRQSLLNIVERSTTTERLITELDQLFTAAGGPR</sequence>